<protein>
    <submittedName>
        <fullName evidence="1">Uncharacterized protein</fullName>
    </submittedName>
</protein>
<name>A0A9K3GMI9_9EUKA</name>
<comment type="caution">
    <text evidence="1">The sequence shown here is derived from an EMBL/GenBank/DDBJ whole genome shotgun (WGS) entry which is preliminary data.</text>
</comment>
<gene>
    <name evidence="1" type="ORF">KIPB_009801</name>
</gene>
<keyword evidence="2" id="KW-1185">Reference proteome</keyword>
<sequence>ELISKHTRPIRKKMVPIDCAAGVQLHLALLWHICLHQYKGRGILLHEPFISDISACVPSAKAEVQKRGAVNNDPKLQIHRQFQKIVTVVSGRFPEVFDGPKSKTRFDWSAADIVTPTLLATDVLSLCYHESPMFASGVLMGVSSPCPPCTGLGHKGLMDIAEHLGLGRDQAAFDAVLPPAQGVKARVLAFRKGVLRLEGGKEPVSDIHSRALCAIAISRVCTECL</sequence>
<reference evidence="1 2" key="1">
    <citation type="journal article" date="2018" name="PLoS ONE">
        <title>The draft genome of Kipferlia bialata reveals reductive genome evolution in fornicate parasites.</title>
        <authorList>
            <person name="Tanifuji G."/>
            <person name="Takabayashi S."/>
            <person name="Kume K."/>
            <person name="Takagi M."/>
            <person name="Nakayama T."/>
            <person name="Kamikawa R."/>
            <person name="Inagaki Y."/>
            <person name="Hashimoto T."/>
        </authorList>
    </citation>
    <scope>NUCLEOTIDE SEQUENCE [LARGE SCALE GENOMIC DNA]</scope>
    <source>
        <strain evidence="1">NY0173</strain>
    </source>
</reference>
<evidence type="ECO:0000313" key="2">
    <source>
        <dbReference type="Proteomes" id="UP000265618"/>
    </source>
</evidence>
<dbReference type="EMBL" id="BDIP01003439">
    <property type="protein sequence ID" value="GIQ87705.1"/>
    <property type="molecule type" value="Genomic_DNA"/>
</dbReference>
<dbReference type="AlphaFoldDB" id="A0A9K3GMI9"/>
<evidence type="ECO:0000313" key="1">
    <source>
        <dbReference type="EMBL" id="GIQ87705.1"/>
    </source>
</evidence>
<dbReference type="Proteomes" id="UP000265618">
    <property type="component" value="Unassembled WGS sequence"/>
</dbReference>
<proteinExistence type="predicted"/>
<organism evidence="1 2">
    <name type="scientific">Kipferlia bialata</name>
    <dbReference type="NCBI Taxonomy" id="797122"/>
    <lineage>
        <taxon>Eukaryota</taxon>
        <taxon>Metamonada</taxon>
        <taxon>Carpediemonas-like organisms</taxon>
        <taxon>Kipferlia</taxon>
    </lineage>
</organism>
<feature type="non-terminal residue" evidence="1">
    <location>
        <position position="1"/>
    </location>
</feature>
<accession>A0A9K3GMI9</accession>